<protein>
    <submittedName>
        <fullName evidence="2">Uncharacterized protein</fullName>
    </submittedName>
</protein>
<name>A0A176VD27_MARPO</name>
<evidence type="ECO:0000313" key="3">
    <source>
        <dbReference type="Proteomes" id="UP000077202"/>
    </source>
</evidence>
<organism evidence="2 3">
    <name type="scientific">Marchantia polymorpha subsp. ruderalis</name>
    <dbReference type="NCBI Taxonomy" id="1480154"/>
    <lineage>
        <taxon>Eukaryota</taxon>
        <taxon>Viridiplantae</taxon>
        <taxon>Streptophyta</taxon>
        <taxon>Embryophyta</taxon>
        <taxon>Marchantiophyta</taxon>
        <taxon>Marchantiopsida</taxon>
        <taxon>Marchantiidae</taxon>
        <taxon>Marchantiales</taxon>
        <taxon>Marchantiaceae</taxon>
        <taxon>Marchantia</taxon>
    </lineage>
</organism>
<proteinExistence type="predicted"/>
<reference evidence="2" key="1">
    <citation type="submission" date="2016-03" db="EMBL/GenBank/DDBJ databases">
        <title>Mechanisms controlling the formation of the plant cell surface in tip-growing cells are functionally conserved among land plants.</title>
        <authorList>
            <person name="Honkanen S."/>
            <person name="Jones V.A."/>
            <person name="Morieri G."/>
            <person name="Champion C."/>
            <person name="Hetherington A.J."/>
            <person name="Kelly S."/>
            <person name="Saint-Marcoux D."/>
            <person name="Proust H."/>
            <person name="Prescott H."/>
            <person name="Dolan L."/>
        </authorList>
    </citation>
    <scope>NUCLEOTIDE SEQUENCE [LARGE SCALE GENOMIC DNA]</scope>
    <source>
        <tissue evidence="2">Whole gametophyte</tissue>
    </source>
</reference>
<keyword evidence="3" id="KW-1185">Reference proteome</keyword>
<evidence type="ECO:0000313" key="2">
    <source>
        <dbReference type="EMBL" id="OAE18433.1"/>
    </source>
</evidence>
<gene>
    <name evidence="2" type="ORF">AXG93_3426s1260</name>
</gene>
<comment type="caution">
    <text evidence="2">The sequence shown here is derived from an EMBL/GenBank/DDBJ whole genome shotgun (WGS) entry which is preliminary data.</text>
</comment>
<feature type="compositionally biased region" description="Polar residues" evidence="1">
    <location>
        <begin position="110"/>
        <end position="122"/>
    </location>
</feature>
<dbReference type="EMBL" id="LVLJ01004062">
    <property type="protein sequence ID" value="OAE18433.1"/>
    <property type="molecule type" value="Genomic_DNA"/>
</dbReference>
<feature type="region of interest" description="Disordered" evidence="1">
    <location>
        <begin position="98"/>
        <end position="125"/>
    </location>
</feature>
<accession>A0A176VD27</accession>
<dbReference type="AlphaFoldDB" id="A0A176VD27"/>
<evidence type="ECO:0000256" key="1">
    <source>
        <dbReference type="SAM" id="MobiDB-lite"/>
    </source>
</evidence>
<sequence>MLERALSLRRKILRALKVQNWFGKGSNLSPSPDVTIHKAKPELEEGAADGVPAGIRYTSAHSDSDIGIVCTLRPACERRELTPNTPLAIVIPPAPGIAQSPLRTPDCSRAGSSRSSPTQSHEFASEVERFQRLQVQRRAITRARSMPLSIEDPMRKLRDSYVRMMHQMAHDDATQNPLSPSSALVMNESGSSRVFDYVHRKRTPADEEEEEFCRLHLPYDHPSSSYHSTLTSSRSYYDDSRRGENSEAAGEVANSFILRAVQREVSDDDGRNVKFDGTIVYRYLRGLGVLPLVPANLRVITMTVFIQNTDHANHRGVENWTHARMHVRLPLPLHNYGWMYSSAEHYRNTAHHQLWENTSLKIALQQIRRERSSARHFAVRFSGSSLS</sequence>
<dbReference type="Proteomes" id="UP000077202">
    <property type="component" value="Unassembled WGS sequence"/>
</dbReference>